<accession>A0ABN8Y3H1</accession>
<dbReference type="EMBL" id="OX459949">
    <property type="protein sequence ID" value="CAI9156128.1"/>
    <property type="molecule type" value="Genomic_DNA"/>
</dbReference>
<evidence type="ECO:0000313" key="3">
    <source>
        <dbReference type="Proteomes" id="UP001176941"/>
    </source>
</evidence>
<organism evidence="2 3">
    <name type="scientific">Rangifer tarandus platyrhynchus</name>
    <name type="common">Svalbard reindeer</name>
    <dbReference type="NCBI Taxonomy" id="3082113"/>
    <lineage>
        <taxon>Eukaryota</taxon>
        <taxon>Metazoa</taxon>
        <taxon>Chordata</taxon>
        <taxon>Craniata</taxon>
        <taxon>Vertebrata</taxon>
        <taxon>Euteleostomi</taxon>
        <taxon>Mammalia</taxon>
        <taxon>Eutheria</taxon>
        <taxon>Laurasiatheria</taxon>
        <taxon>Artiodactyla</taxon>
        <taxon>Ruminantia</taxon>
        <taxon>Pecora</taxon>
        <taxon>Cervidae</taxon>
        <taxon>Odocoileinae</taxon>
        <taxon>Rangifer</taxon>
    </lineage>
</organism>
<name>A0ABN8Y3H1_RANTA</name>
<feature type="region of interest" description="Disordered" evidence="1">
    <location>
        <begin position="14"/>
        <end position="41"/>
    </location>
</feature>
<dbReference type="Proteomes" id="UP001176941">
    <property type="component" value="Chromosome 13"/>
</dbReference>
<feature type="region of interest" description="Disordered" evidence="1">
    <location>
        <begin position="294"/>
        <end position="321"/>
    </location>
</feature>
<evidence type="ECO:0000313" key="2">
    <source>
        <dbReference type="EMBL" id="CAI9156128.1"/>
    </source>
</evidence>
<proteinExistence type="predicted"/>
<sequence length="346" mass="37055">MQIRTGTQSFDWEWGLEVGPPFQGGRGRAEKQAESSVLGAPAGAGSIVVRSGETSRQEWDGADLGFEDMEMGGGDKDDEIGLLAQEPLECQRSPGYCTQVRSTVGALCSFSFPFSPKLGHEAPPASPGCPAAFGDDTSPVARHSAGGATSAHLDRGLAAQQGEGLSPEHTALLCRVGFRLRLRSAVRSAGANGSAAHFRLVPRLGRGWKSVAGPVPCPHPPGQRSWEPRAGHPERPAPPHLKPIGFLWPPRAFIGSHWPLAQPPESRSFVTREMGKPRERRSLEMLGRKEIGLRRVSVDADPAPSQAGGRRKSQGPREKDSCRLQVFALCTRLPALSSAAYNSPEE</sequence>
<reference evidence="2" key="1">
    <citation type="submission" date="2023-04" db="EMBL/GenBank/DDBJ databases">
        <authorList>
            <consortium name="ELIXIR-Norway"/>
        </authorList>
    </citation>
    <scope>NUCLEOTIDE SEQUENCE [LARGE SCALE GENOMIC DNA]</scope>
</reference>
<gene>
    <name evidence="2" type="ORF">MRATA1EN1_LOCUS5090</name>
</gene>
<keyword evidence="3" id="KW-1185">Reference proteome</keyword>
<protein>
    <submittedName>
        <fullName evidence="2">Uncharacterized protein</fullName>
    </submittedName>
</protein>
<evidence type="ECO:0000256" key="1">
    <source>
        <dbReference type="SAM" id="MobiDB-lite"/>
    </source>
</evidence>